<evidence type="ECO:0000313" key="1">
    <source>
        <dbReference type="EMBL" id="PKY38102.1"/>
    </source>
</evidence>
<name>A0A2I1FUP5_9GLOM</name>
<evidence type="ECO:0000313" key="2">
    <source>
        <dbReference type="Proteomes" id="UP000234323"/>
    </source>
</evidence>
<dbReference type="Proteomes" id="UP000234323">
    <property type="component" value="Unassembled WGS sequence"/>
</dbReference>
<dbReference type="VEuPathDB" id="FungiDB:RhiirFUN_006651"/>
<proteinExistence type="predicted"/>
<dbReference type="AlphaFoldDB" id="A0A2I1FUP5"/>
<comment type="caution">
    <text evidence="1">The sequence shown here is derived from an EMBL/GenBank/DDBJ whole genome shotgun (WGS) entry which is preliminary data.</text>
</comment>
<dbReference type="VEuPathDB" id="FungiDB:RhiirA1_412156"/>
<keyword evidence="2" id="KW-1185">Reference proteome</keyword>
<sequence>MFRLTIIFGFLIMIFPYAYFSFPLSPTSPVSTLKTRQVTGCNTTFTKSPYSNPKTITTSDGNVHSQPCMGSPVICYFKDDVKYTITQYVIDGECVSGFSSIWFYVIAQCEGYIWGGTTSYEVQKCSI</sequence>
<protein>
    <submittedName>
        <fullName evidence="1">Uncharacterized protein</fullName>
    </submittedName>
</protein>
<dbReference type="VEuPathDB" id="FungiDB:FUN_004491"/>
<gene>
    <name evidence="1" type="ORF">RhiirA4_391472</name>
</gene>
<dbReference type="EMBL" id="LLXI01000018">
    <property type="protein sequence ID" value="PKY38102.1"/>
    <property type="molecule type" value="Genomic_DNA"/>
</dbReference>
<accession>A0A2I1FUP5</accession>
<reference evidence="1 2" key="1">
    <citation type="submission" date="2015-10" db="EMBL/GenBank/DDBJ databases">
        <title>Genome analyses suggest a sexual origin of heterokaryosis in a supposedly ancient asexual fungus.</title>
        <authorList>
            <person name="Ropars J."/>
            <person name="Sedzielewska K."/>
            <person name="Noel J."/>
            <person name="Charron P."/>
            <person name="Farinelli L."/>
            <person name="Marton T."/>
            <person name="Kruger M."/>
            <person name="Pelin A."/>
            <person name="Brachmann A."/>
            <person name="Corradi N."/>
        </authorList>
    </citation>
    <scope>NUCLEOTIDE SEQUENCE [LARGE SCALE GENOMIC DNA]</scope>
    <source>
        <strain evidence="1 2">A4</strain>
    </source>
</reference>
<organism evidence="1 2">
    <name type="scientific">Rhizophagus irregularis</name>
    <dbReference type="NCBI Taxonomy" id="588596"/>
    <lineage>
        <taxon>Eukaryota</taxon>
        <taxon>Fungi</taxon>
        <taxon>Fungi incertae sedis</taxon>
        <taxon>Mucoromycota</taxon>
        <taxon>Glomeromycotina</taxon>
        <taxon>Glomeromycetes</taxon>
        <taxon>Glomerales</taxon>
        <taxon>Glomeraceae</taxon>
        <taxon>Rhizophagus</taxon>
    </lineage>
</organism>
<dbReference type="OrthoDB" id="2304996at2759"/>